<accession>A0A226DQG9</accession>
<dbReference type="InterPro" id="IPR008949">
    <property type="entry name" value="Isoprenoid_synthase_dom_sf"/>
</dbReference>
<evidence type="ECO:0000313" key="1">
    <source>
        <dbReference type="EMBL" id="OXA47453.1"/>
    </source>
</evidence>
<organism evidence="1 2">
    <name type="scientific">Folsomia candida</name>
    <name type="common">Springtail</name>
    <dbReference type="NCBI Taxonomy" id="158441"/>
    <lineage>
        <taxon>Eukaryota</taxon>
        <taxon>Metazoa</taxon>
        <taxon>Ecdysozoa</taxon>
        <taxon>Arthropoda</taxon>
        <taxon>Hexapoda</taxon>
        <taxon>Collembola</taxon>
        <taxon>Entomobryomorpha</taxon>
        <taxon>Isotomoidea</taxon>
        <taxon>Isotomidae</taxon>
        <taxon>Proisotominae</taxon>
        <taxon>Folsomia</taxon>
    </lineage>
</organism>
<proteinExistence type="predicted"/>
<dbReference type="Gene3D" id="1.10.600.10">
    <property type="entry name" value="Farnesyl Diphosphate Synthase"/>
    <property type="match status" value="1"/>
</dbReference>
<reference evidence="1 2" key="1">
    <citation type="submission" date="2015-12" db="EMBL/GenBank/DDBJ databases">
        <title>The genome of Folsomia candida.</title>
        <authorList>
            <person name="Faddeeva A."/>
            <person name="Derks M.F."/>
            <person name="Anvar Y."/>
            <person name="Smit S."/>
            <person name="Van Straalen N."/>
            <person name="Roelofs D."/>
        </authorList>
    </citation>
    <scope>NUCLEOTIDE SEQUENCE [LARGE SCALE GENOMIC DNA]</scope>
    <source>
        <strain evidence="1 2">VU population</strain>
        <tissue evidence="1">Whole body</tissue>
    </source>
</reference>
<evidence type="ECO:0008006" key="3">
    <source>
        <dbReference type="Google" id="ProtNLM"/>
    </source>
</evidence>
<dbReference type="EMBL" id="LNIX01000013">
    <property type="protein sequence ID" value="OXA47453.1"/>
    <property type="molecule type" value="Genomic_DNA"/>
</dbReference>
<evidence type="ECO:0000313" key="2">
    <source>
        <dbReference type="Proteomes" id="UP000198287"/>
    </source>
</evidence>
<dbReference type="AlphaFoldDB" id="A0A226DQG9"/>
<keyword evidence="2" id="KW-1185">Reference proteome</keyword>
<gene>
    <name evidence="1" type="ORF">Fcan01_17553</name>
</gene>
<sequence>MDIEKVWIDCKIGNLDFPTFPRDGMQIKFPVLRPGAYKYAPLISSSVAQTAKAHVDTFLRRHFSEDLTSARIKNIVTDIIPFCAWTYPQLSQEYDLPYQIYCYIMCLAVIIDDIFDDPDSQIYKMTMEKNSSTQLVNALNTCLDLENGIFSDLNCEKCPITEFEFVETEFAQKILSVEFGGLSMVGVIGVVSGIKLPPFLKSHPQLGHLMNLCEKICCVQNDVLGVWKDLMAKEEATSLIMYNVRNGKDICHAINEEVGRMSTDIDDYILVRQSLLESYRENVELVGFVSVMDNFIVGHMFAIAYAQRYSEDGVIELRQNGELIHKHRGQMILSQLMETRVAAGSENATRYPTRYPQYNYPYPHGYPLPATRYEN</sequence>
<dbReference type="SUPFAM" id="SSF48576">
    <property type="entry name" value="Terpenoid synthases"/>
    <property type="match status" value="1"/>
</dbReference>
<protein>
    <recommendedName>
        <fullName evidence="3">Terpene synthase</fullName>
    </recommendedName>
</protein>
<name>A0A226DQG9_FOLCA</name>
<comment type="caution">
    <text evidence="1">The sequence shown here is derived from an EMBL/GenBank/DDBJ whole genome shotgun (WGS) entry which is preliminary data.</text>
</comment>
<dbReference type="Proteomes" id="UP000198287">
    <property type="component" value="Unassembled WGS sequence"/>
</dbReference>